<protein>
    <recommendedName>
        <fullName evidence="2 7">DNA repair protein RecO</fullName>
    </recommendedName>
    <alternativeName>
        <fullName evidence="6 7">Recombination protein O</fullName>
    </alternativeName>
</protein>
<feature type="domain" description="DNA replication/recombination mediator RecO N-terminal" evidence="8">
    <location>
        <begin position="12"/>
        <end position="85"/>
    </location>
</feature>
<dbReference type="Gene3D" id="2.40.50.140">
    <property type="entry name" value="Nucleic acid-binding proteins"/>
    <property type="match status" value="1"/>
</dbReference>
<evidence type="ECO:0000256" key="3">
    <source>
        <dbReference type="ARBA" id="ARBA00022763"/>
    </source>
</evidence>
<dbReference type="InterPro" id="IPR042242">
    <property type="entry name" value="RecO_C"/>
</dbReference>
<dbReference type="Gene3D" id="1.20.1440.120">
    <property type="entry name" value="Recombination protein O, C-terminal domain"/>
    <property type="match status" value="1"/>
</dbReference>
<dbReference type="Proteomes" id="UP001597156">
    <property type="component" value="Unassembled WGS sequence"/>
</dbReference>
<evidence type="ECO:0000256" key="2">
    <source>
        <dbReference type="ARBA" id="ARBA00021310"/>
    </source>
</evidence>
<dbReference type="PANTHER" id="PTHR33991">
    <property type="entry name" value="DNA REPAIR PROTEIN RECO"/>
    <property type="match status" value="1"/>
</dbReference>
<accession>A0ABW3PLD7</accession>
<reference evidence="10" key="1">
    <citation type="journal article" date="2019" name="Int. J. Syst. Evol. Microbiol.">
        <title>The Global Catalogue of Microorganisms (GCM) 10K type strain sequencing project: providing services to taxonomists for standard genome sequencing and annotation.</title>
        <authorList>
            <consortium name="The Broad Institute Genomics Platform"/>
            <consortium name="The Broad Institute Genome Sequencing Center for Infectious Disease"/>
            <person name="Wu L."/>
            <person name="Ma J."/>
        </authorList>
    </citation>
    <scope>NUCLEOTIDE SEQUENCE [LARGE SCALE GENOMIC DNA]</scope>
    <source>
        <strain evidence="10">CCUG 71848</strain>
    </source>
</reference>
<dbReference type="InterPro" id="IPR037278">
    <property type="entry name" value="ARFGAP/RecO"/>
</dbReference>
<keyword evidence="10" id="KW-1185">Reference proteome</keyword>
<dbReference type="NCBIfam" id="TIGR00613">
    <property type="entry name" value="reco"/>
    <property type="match status" value="1"/>
</dbReference>
<keyword evidence="4 7" id="KW-0233">DNA recombination</keyword>
<dbReference type="EMBL" id="JBHTLH010000040">
    <property type="protein sequence ID" value="MFD1125909.1"/>
    <property type="molecule type" value="Genomic_DNA"/>
</dbReference>
<dbReference type="InterPro" id="IPR022572">
    <property type="entry name" value="DNA_rep/recomb_RecO_N"/>
</dbReference>
<dbReference type="SUPFAM" id="SSF57863">
    <property type="entry name" value="ArfGap/RecO-like zinc finger"/>
    <property type="match status" value="1"/>
</dbReference>
<dbReference type="PANTHER" id="PTHR33991:SF1">
    <property type="entry name" value="DNA REPAIR PROTEIN RECO"/>
    <property type="match status" value="1"/>
</dbReference>
<keyword evidence="5 7" id="KW-0234">DNA repair</keyword>
<dbReference type="InterPro" id="IPR003717">
    <property type="entry name" value="RecO"/>
</dbReference>
<sequence length="256" mass="29669">MSALAKAKPAEFHGILLYTKAYRERDLLIKFLTREFGKKMFLVHGAKRPKFRMRAAILPFTYGTYFGDLKADGLSYLNNYKGIDHFQGITADITKNAYATYVMALLDLAFEDGIRIPKWYDQLLTGLKLIDEGFDEAIITNIFEIQLLAAFGVEPNWVDCSICHRRDLPFDYSEAYGGLICQNHFDRDPYRLHLDQKTIYFLRLFSVVDLTKLTHIKVSQATKKSLRRVIDQLYTRSVGVIPKSKRFIDQLDKFKL</sequence>
<evidence type="ECO:0000256" key="4">
    <source>
        <dbReference type="ARBA" id="ARBA00023172"/>
    </source>
</evidence>
<dbReference type="Pfam" id="PF02565">
    <property type="entry name" value="RecO_C"/>
    <property type="match status" value="1"/>
</dbReference>
<comment type="similarity">
    <text evidence="1 7">Belongs to the RecO family.</text>
</comment>
<evidence type="ECO:0000313" key="9">
    <source>
        <dbReference type="EMBL" id="MFD1125909.1"/>
    </source>
</evidence>
<keyword evidence="3 7" id="KW-0227">DNA damage</keyword>
<dbReference type="Pfam" id="PF11967">
    <property type="entry name" value="RecO_N"/>
    <property type="match status" value="1"/>
</dbReference>
<organism evidence="9 10">
    <name type="scientific">Lentilactobacillus raoultii</name>
    <dbReference type="NCBI Taxonomy" id="1987503"/>
    <lineage>
        <taxon>Bacteria</taxon>
        <taxon>Bacillati</taxon>
        <taxon>Bacillota</taxon>
        <taxon>Bacilli</taxon>
        <taxon>Lactobacillales</taxon>
        <taxon>Lactobacillaceae</taxon>
        <taxon>Lentilactobacillus</taxon>
    </lineage>
</organism>
<comment type="function">
    <text evidence="7">Involved in DNA repair and RecF pathway recombination.</text>
</comment>
<comment type="caution">
    <text evidence="9">The sequence shown here is derived from an EMBL/GenBank/DDBJ whole genome shotgun (WGS) entry which is preliminary data.</text>
</comment>
<dbReference type="RefSeq" id="WP_121977422.1">
    <property type="nucleotide sequence ID" value="NZ_JBHTLH010000040.1"/>
</dbReference>
<evidence type="ECO:0000313" key="10">
    <source>
        <dbReference type="Proteomes" id="UP001597156"/>
    </source>
</evidence>
<dbReference type="HAMAP" id="MF_00201">
    <property type="entry name" value="RecO"/>
    <property type="match status" value="1"/>
</dbReference>
<evidence type="ECO:0000256" key="5">
    <source>
        <dbReference type="ARBA" id="ARBA00023204"/>
    </source>
</evidence>
<name>A0ABW3PLD7_9LACO</name>
<evidence type="ECO:0000256" key="1">
    <source>
        <dbReference type="ARBA" id="ARBA00007452"/>
    </source>
</evidence>
<gene>
    <name evidence="7 9" type="primary">recO</name>
    <name evidence="9" type="ORF">ACFQ22_11165</name>
</gene>
<evidence type="ECO:0000256" key="7">
    <source>
        <dbReference type="HAMAP-Rule" id="MF_00201"/>
    </source>
</evidence>
<evidence type="ECO:0000259" key="8">
    <source>
        <dbReference type="Pfam" id="PF11967"/>
    </source>
</evidence>
<dbReference type="InterPro" id="IPR012340">
    <property type="entry name" value="NA-bd_OB-fold"/>
</dbReference>
<dbReference type="SUPFAM" id="SSF50249">
    <property type="entry name" value="Nucleic acid-binding proteins"/>
    <property type="match status" value="1"/>
</dbReference>
<evidence type="ECO:0000256" key="6">
    <source>
        <dbReference type="ARBA" id="ARBA00033409"/>
    </source>
</evidence>
<proteinExistence type="inferred from homology"/>